<keyword evidence="6" id="KW-0963">Cytoplasm</keyword>
<evidence type="ECO:0000256" key="11">
    <source>
        <dbReference type="ARBA" id="ARBA00022838"/>
    </source>
</evidence>
<evidence type="ECO:0000256" key="13">
    <source>
        <dbReference type="ARBA" id="ARBA00023212"/>
    </source>
</evidence>
<evidence type="ECO:0000313" key="21">
    <source>
        <dbReference type="Proteomes" id="UP001296104"/>
    </source>
</evidence>
<feature type="region of interest" description="Disordered" evidence="19">
    <location>
        <begin position="59"/>
        <end position="96"/>
    </location>
</feature>
<evidence type="ECO:0000256" key="16">
    <source>
        <dbReference type="ARBA" id="ARBA00023328"/>
    </source>
</evidence>
<gene>
    <name evidence="20" type="ORF">LECACI_7A004267</name>
</gene>
<dbReference type="GO" id="GO:0005876">
    <property type="term" value="C:spindle microtubule"/>
    <property type="evidence" value="ECO:0007669"/>
    <property type="project" value="InterPro"/>
</dbReference>
<evidence type="ECO:0000256" key="8">
    <source>
        <dbReference type="ARBA" id="ARBA00022701"/>
    </source>
</evidence>
<evidence type="ECO:0000256" key="15">
    <source>
        <dbReference type="ARBA" id="ARBA00023306"/>
    </source>
</evidence>
<keyword evidence="21" id="KW-1185">Reference proteome</keyword>
<keyword evidence="13" id="KW-0206">Cytoskeleton</keyword>
<evidence type="ECO:0000256" key="5">
    <source>
        <dbReference type="ARBA" id="ARBA00022454"/>
    </source>
</evidence>
<organism evidence="20 21">
    <name type="scientific">Lecanosticta acicola</name>
    <dbReference type="NCBI Taxonomy" id="111012"/>
    <lineage>
        <taxon>Eukaryota</taxon>
        <taxon>Fungi</taxon>
        <taxon>Dikarya</taxon>
        <taxon>Ascomycota</taxon>
        <taxon>Pezizomycotina</taxon>
        <taxon>Dothideomycetes</taxon>
        <taxon>Dothideomycetidae</taxon>
        <taxon>Mycosphaerellales</taxon>
        <taxon>Mycosphaerellaceae</taxon>
        <taxon>Lecanosticta</taxon>
    </lineage>
</organism>
<dbReference type="AlphaFoldDB" id="A0AAI9EAL8"/>
<keyword evidence="12" id="KW-0175">Coiled coil</keyword>
<comment type="caution">
    <text evidence="20">The sequence shown here is derived from an EMBL/GenBank/DDBJ whole genome shotgun (WGS) entry which is preliminary data.</text>
</comment>
<evidence type="ECO:0000256" key="7">
    <source>
        <dbReference type="ARBA" id="ARBA00022618"/>
    </source>
</evidence>
<accession>A0AAI9EAL8</accession>
<feature type="compositionally biased region" description="Basic and acidic residues" evidence="19">
    <location>
        <begin position="223"/>
        <end position="246"/>
    </location>
</feature>
<evidence type="ECO:0000256" key="3">
    <source>
        <dbReference type="ARBA" id="ARBA00004629"/>
    </source>
</evidence>
<dbReference type="GO" id="GO:0051301">
    <property type="term" value="P:cell division"/>
    <property type="evidence" value="ECO:0007669"/>
    <property type="project" value="UniProtKB-KW"/>
</dbReference>
<evidence type="ECO:0000313" key="20">
    <source>
        <dbReference type="EMBL" id="CAK4004576.1"/>
    </source>
</evidence>
<evidence type="ECO:0000256" key="12">
    <source>
        <dbReference type="ARBA" id="ARBA00023054"/>
    </source>
</evidence>
<feature type="region of interest" description="Disordered" evidence="19">
    <location>
        <begin position="188"/>
        <end position="246"/>
    </location>
</feature>
<evidence type="ECO:0000256" key="10">
    <source>
        <dbReference type="ARBA" id="ARBA00022829"/>
    </source>
</evidence>
<dbReference type="EMBL" id="CAVMBE010000022">
    <property type="protein sequence ID" value="CAK4004576.1"/>
    <property type="molecule type" value="Genomic_DNA"/>
</dbReference>
<proteinExistence type="inferred from homology"/>
<evidence type="ECO:0000256" key="9">
    <source>
        <dbReference type="ARBA" id="ARBA00022776"/>
    </source>
</evidence>
<evidence type="ECO:0000256" key="4">
    <source>
        <dbReference type="ARBA" id="ARBA00008491"/>
    </source>
</evidence>
<evidence type="ECO:0000256" key="19">
    <source>
        <dbReference type="SAM" id="MobiDB-lite"/>
    </source>
</evidence>
<evidence type="ECO:0000256" key="17">
    <source>
        <dbReference type="ARBA" id="ARBA00044112"/>
    </source>
</evidence>
<protein>
    <recommendedName>
        <fullName evidence="17">DASH complex subunit SPC34</fullName>
    </recommendedName>
    <alternativeName>
        <fullName evidence="18">Outer kinetochore protein SPC34</fullName>
    </alternativeName>
</protein>
<sequence>MGSLLNSHLEQISLCATSIAELPFPGPKRFTNALLAQHDITALIRDTEAHERALFHLAPPPLPSRSAAQDISSAPATGPAASSTTSRRATMYGNRQPKNKAVAAVLGGDLYQRTRKESAAVRQKGDVDVEILLEGAERLLAVYPVPGAADKITQLRRRHQQLVANISHYEALVGQQSADLARMNRPTYDDGDDDEIMDDEPIVSAPTMTKEDLEREETEIAELEGKKKSLEDRVTGMERDLGGLMR</sequence>
<keyword evidence="8" id="KW-0493">Microtubule</keyword>
<feature type="compositionally biased region" description="Acidic residues" evidence="19">
    <location>
        <begin position="189"/>
        <end position="201"/>
    </location>
</feature>
<keyword evidence="11" id="KW-0995">Kinetochore</keyword>
<keyword evidence="16" id="KW-0137">Centromere</keyword>
<keyword evidence="7" id="KW-0132">Cell division</keyword>
<evidence type="ECO:0000256" key="1">
    <source>
        <dbReference type="ARBA" id="ARBA00004123"/>
    </source>
</evidence>
<dbReference type="Proteomes" id="UP001296104">
    <property type="component" value="Unassembled WGS sequence"/>
</dbReference>
<comment type="similarity">
    <text evidence="4">Belongs to the DASH complex SPC34 family.</text>
</comment>
<name>A0AAI9EAL8_9PEZI</name>
<keyword evidence="10" id="KW-0159">Chromosome partition</keyword>
<evidence type="ECO:0000256" key="2">
    <source>
        <dbReference type="ARBA" id="ARBA00004186"/>
    </source>
</evidence>
<keyword evidence="14" id="KW-0539">Nucleus</keyword>
<reference evidence="20" key="1">
    <citation type="submission" date="2023-11" db="EMBL/GenBank/DDBJ databases">
        <authorList>
            <person name="Alioto T."/>
            <person name="Alioto T."/>
            <person name="Gomez Garrido J."/>
        </authorList>
    </citation>
    <scope>NUCLEOTIDE SEQUENCE</scope>
</reference>
<keyword evidence="9" id="KW-0498">Mitosis</keyword>
<comment type="subcellular location">
    <subcellularLocation>
        <location evidence="3">Chromosome</location>
        <location evidence="3">Centromere</location>
        <location evidence="3">Kinetochore</location>
    </subcellularLocation>
    <subcellularLocation>
        <location evidence="2">Cytoplasm</location>
        <location evidence="2">Cytoskeleton</location>
        <location evidence="2">Spindle</location>
    </subcellularLocation>
    <subcellularLocation>
        <location evidence="1">Nucleus</location>
    </subcellularLocation>
</comment>
<feature type="compositionally biased region" description="Low complexity" evidence="19">
    <location>
        <begin position="64"/>
        <end position="90"/>
    </location>
</feature>
<evidence type="ECO:0000256" key="6">
    <source>
        <dbReference type="ARBA" id="ARBA00022490"/>
    </source>
</evidence>
<keyword evidence="15" id="KW-0131">Cell cycle</keyword>
<dbReference type="GO" id="GO:0008608">
    <property type="term" value="P:attachment of spindle microtubules to kinetochore"/>
    <property type="evidence" value="ECO:0007669"/>
    <property type="project" value="InterPro"/>
</dbReference>
<dbReference type="Pfam" id="PF08657">
    <property type="entry name" value="DASH_Spc34"/>
    <property type="match status" value="2"/>
</dbReference>
<dbReference type="GO" id="GO:0042729">
    <property type="term" value="C:DASH complex"/>
    <property type="evidence" value="ECO:0007669"/>
    <property type="project" value="InterPro"/>
</dbReference>
<evidence type="ECO:0000256" key="14">
    <source>
        <dbReference type="ARBA" id="ARBA00023242"/>
    </source>
</evidence>
<evidence type="ECO:0000256" key="18">
    <source>
        <dbReference type="ARBA" id="ARBA00044346"/>
    </source>
</evidence>
<dbReference type="InterPro" id="IPR013966">
    <property type="entry name" value="Spc34"/>
</dbReference>
<keyword evidence="5" id="KW-0158">Chromosome</keyword>